<organism evidence="7 8">
    <name type="scientific">Aegotheles bennettii</name>
    <dbReference type="NCBI Taxonomy" id="48278"/>
    <lineage>
        <taxon>Eukaryota</taxon>
        <taxon>Metazoa</taxon>
        <taxon>Chordata</taxon>
        <taxon>Craniata</taxon>
        <taxon>Vertebrata</taxon>
        <taxon>Euteleostomi</taxon>
        <taxon>Archelosauria</taxon>
        <taxon>Archosauria</taxon>
        <taxon>Dinosauria</taxon>
        <taxon>Saurischia</taxon>
        <taxon>Theropoda</taxon>
        <taxon>Coelurosauria</taxon>
        <taxon>Aves</taxon>
        <taxon>Neognathae</taxon>
        <taxon>Neoaves</taxon>
        <taxon>Strisores</taxon>
        <taxon>Caprimulgiformes</taxon>
        <taxon>Aegothelidae</taxon>
        <taxon>Aegotheles</taxon>
    </lineage>
</organism>
<dbReference type="InterPro" id="IPR013106">
    <property type="entry name" value="Ig_V-set"/>
</dbReference>
<dbReference type="InterPro" id="IPR052314">
    <property type="entry name" value="Immune_rcpt_domain"/>
</dbReference>
<dbReference type="InterPro" id="IPR003599">
    <property type="entry name" value="Ig_sub"/>
</dbReference>
<dbReference type="Gene3D" id="2.60.40.10">
    <property type="entry name" value="Immunoglobulins"/>
    <property type="match status" value="2"/>
</dbReference>
<dbReference type="Pfam" id="PF07686">
    <property type="entry name" value="V-set"/>
    <property type="match status" value="2"/>
</dbReference>
<feature type="region of interest" description="Disordered" evidence="4">
    <location>
        <begin position="290"/>
        <end position="320"/>
    </location>
</feature>
<feature type="domain" description="Ig-like" evidence="6">
    <location>
        <begin position="18"/>
        <end position="100"/>
    </location>
</feature>
<keyword evidence="3" id="KW-0393">Immunoglobulin domain</keyword>
<dbReference type="GO" id="GO:0038023">
    <property type="term" value="F:signaling receptor activity"/>
    <property type="evidence" value="ECO:0007669"/>
    <property type="project" value="TreeGrafter"/>
</dbReference>
<dbReference type="AlphaFoldDB" id="A0A7K6UID6"/>
<dbReference type="GO" id="GO:0009986">
    <property type="term" value="C:cell surface"/>
    <property type="evidence" value="ECO:0007669"/>
    <property type="project" value="TreeGrafter"/>
</dbReference>
<reference evidence="7 8" key="1">
    <citation type="submission" date="2019-09" db="EMBL/GenBank/DDBJ databases">
        <title>Bird 10,000 Genomes (B10K) Project - Family phase.</title>
        <authorList>
            <person name="Zhang G."/>
        </authorList>
    </citation>
    <scope>NUCLEOTIDE SEQUENCE [LARGE SCALE GENOMIC DNA]</scope>
    <source>
        <strain evidence="7">B10K-DU-029-76</strain>
        <tissue evidence="7">Heart</tissue>
    </source>
</reference>
<dbReference type="PANTHER" id="PTHR16423">
    <property type="entry name" value="TREM-LIKE TRANSCRIPT PROTEIN"/>
    <property type="match status" value="1"/>
</dbReference>
<dbReference type="EMBL" id="VZRW01011544">
    <property type="protein sequence ID" value="NWX22501.1"/>
    <property type="molecule type" value="Genomic_DNA"/>
</dbReference>
<sequence length="369" mass="41402">MIFTGLHAQAAEDVERHPEGSTLFLRCPYTSYTGDQDKKFWCRMRDARCDTLVETTYPIQDPYRIWATKGNVTIEDNLVDRTVYITMTNLQLEDSGTYSCAYYAYNGYPYVLKTILLIVFKELHRTELDSLSVQCQYGAFVQSTDVKVWCRGDARPACEILVRTPYSSTRGNSKDSRASIQDDTKNRMITITMQKLQAQDTGLYWCATYKQTRPNPILAVMLSVSKIVAGTTLPGAAGTNQSTSSDNTPAPSSNVDNFIILIVVLSILFILVLISLITLGVKWCKQPKRRGTRQAEETYEEPENTANLDSTGGMEDHKDDSNDLKYATLNFKSQLRPALRPEDPLYSNVGPSQTRGKPAVENVEYATIA</sequence>
<comment type="caution">
    <text evidence="7">The sequence shown here is derived from an EMBL/GenBank/DDBJ whole genome shotgun (WGS) entry which is preliminary data.</text>
</comment>
<dbReference type="SMART" id="SM00406">
    <property type="entry name" value="IGv"/>
    <property type="match status" value="2"/>
</dbReference>
<keyword evidence="5" id="KW-1133">Transmembrane helix</keyword>
<dbReference type="PANTHER" id="PTHR16423:SF6">
    <property type="entry name" value="TRIGGERING RECEPTOR EXPRESSED ON MYELOID CELLS 2-RELATED"/>
    <property type="match status" value="1"/>
</dbReference>
<evidence type="ECO:0000256" key="1">
    <source>
        <dbReference type="ARBA" id="ARBA00022729"/>
    </source>
</evidence>
<evidence type="ECO:0000256" key="5">
    <source>
        <dbReference type="SAM" id="Phobius"/>
    </source>
</evidence>
<feature type="non-terminal residue" evidence="7">
    <location>
        <position position="1"/>
    </location>
</feature>
<keyword evidence="5" id="KW-0812">Transmembrane</keyword>
<dbReference type="Proteomes" id="UP000559068">
    <property type="component" value="Unassembled WGS sequence"/>
</dbReference>
<evidence type="ECO:0000313" key="8">
    <source>
        <dbReference type="Proteomes" id="UP000559068"/>
    </source>
</evidence>
<feature type="transmembrane region" description="Helical" evidence="5">
    <location>
        <begin position="258"/>
        <end position="281"/>
    </location>
</feature>
<dbReference type="SUPFAM" id="SSF48726">
    <property type="entry name" value="Immunoglobulin"/>
    <property type="match status" value="2"/>
</dbReference>
<feature type="non-terminal residue" evidence="7">
    <location>
        <position position="369"/>
    </location>
</feature>
<keyword evidence="8" id="KW-1185">Reference proteome</keyword>
<accession>A0A7K6UID6</accession>
<dbReference type="InterPro" id="IPR013783">
    <property type="entry name" value="Ig-like_fold"/>
</dbReference>
<name>A0A7K6UID6_9AVES</name>
<evidence type="ECO:0000313" key="7">
    <source>
        <dbReference type="EMBL" id="NWX22501.1"/>
    </source>
</evidence>
<gene>
    <name evidence="7" type="primary">Cd300ld</name>
    <name evidence="7" type="ORF">AEGBEN_R14865</name>
</gene>
<evidence type="ECO:0000256" key="3">
    <source>
        <dbReference type="ARBA" id="ARBA00023319"/>
    </source>
</evidence>
<dbReference type="InterPro" id="IPR036179">
    <property type="entry name" value="Ig-like_dom_sf"/>
</dbReference>
<dbReference type="InterPro" id="IPR007110">
    <property type="entry name" value="Ig-like_dom"/>
</dbReference>
<evidence type="ECO:0000256" key="4">
    <source>
        <dbReference type="SAM" id="MobiDB-lite"/>
    </source>
</evidence>
<evidence type="ECO:0000259" key="6">
    <source>
        <dbReference type="PROSITE" id="PS50835"/>
    </source>
</evidence>
<keyword evidence="5" id="KW-0472">Membrane</keyword>
<evidence type="ECO:0000256" key="2">
    <source>
        <dbReference type="ARBA" id="ARBA00023157"/>
    </source>
</evidence>
<keyword evidence="1" id="KW-0732">Signal</keyword>
<dbReference type="OrthoDB" id="8959642at2759"/>
<feature type="domain" description="Ig-like" evidence="6">
    <location>
        <begin position="109"/>
        <end position="223"/>
    </location>
</feature>
<protein>
    <submittedName>
        <fullName evidence="7">CLM5 protein</fullName>
    </submittedName>
</protein>
<dbReference type="PROSITE" id="PS50835">
    <property type="entry name" value="IG_LIKE"/>
    <property type="match status" value="2"/>
</dbReference>
<keyword evidence="2" id="KW-1015">Disulfide bond</keyword>
<proteinExistence type="predicted"/>
<dbReference type="SMART" id="SM00409">
    <property type="entry name" value="IG"/>
    <property type="match status" value="2"/>
</dbReference>